<reference evidence="2 3" key="1">
    <citation type="journal article" date="2007" name="PLoS Pathog.">
        <title>Genome sequence of Babesia bovis and comparative analysis of apicomplexan hemoprotozoa.</title>
        <authorList>
            <person name="Brayton K.A."/>
            <person name="Lau A.O.T."/>
            <person name="Herndon D.R."/>
            <person name="Hannick L."/>
            <person name="Kappmeyer L.S."/>
            <person name="Berens S.J."/>
            <person name="Bidwell S.L."/>
            <person name="Brown W.C."/>
            <person name="Crabtree J."/>
            <person name="Fadrosh D."/>
            <person name="Feldblum T."/>
            <person name="Forberger H.A."/>
            <person name="Haas B.J."/>
            <person name="Howell J.M."/>
            <person name="Khouri H."/>
            <person name="Koo H."/>
            <person name="Mann D.J."/>
            <person name="Norimine J."/>
            <person name="Paulsen I.T."/>
            <person name="Radune D."/>
            <person name="Ren Q."/>
            <person name="Smith R.K. Jr."/>
            <person name="Suarez C.E."/>
            <person name="White O."/>
            <person name="Wortman J.R."/>
            <person name="Knowles D.P. Jr."/>
            <person name="McElwain T.F."/>
            <person name="Nene V.M."/>
        </authorList>
    </citation>
    <scope>NUCLEOTIDE SEQUENCE [LARGE SCALE GENOMIC DNA]</scope>
    <source>
        <strain evidence="2">T2Bo</strain>
    </source>
</reference>
<dbReference type="InParanoid" id="A7ATZ5"/>
<sequence length="1736" mass="195829">MDTVWWNEPSYENVLRFAVCFLIGTSSCLLGGFLNFESYVLLRFAGYGNLEAQGLWFFVKRVYYVVSMIALSLFNVRRLKQCSIFRFSASLSGALLLQTVYLCFCHDPFGHRWVLAFLFFFVSFYSSCLFASFVILCFNMDEKSKITLMMRHMLYFLIGTCLSSYLPRLLLSRRIVSRTLAAARLEGIYTITRHYSAVCTVIAFLTASVISIFYQTESGQHYNALLEMSNEVGFRYFWDVSVIGNTFLCSIGWALSHVCGFAISSFILSVPLSSGLWLVNAYSHVITGIVCFCLFVFYIRDLSSDSDEDWETNDTGLAEGCSPNDRSYLTMVEKKRCFDNRIAKISSSCNFRQPQPWYLLPHGFWSIWEKEDNDLFSCLSVLVTVARCVALTRPSTTSSYDECDSEVKNPTVTNDDITTAKHHLLSAITSFTTKCNIISKNLEGEFIESLPKECPMKALQKKMDAFCKKCKCIKSTWDKHDSADCVDCIYAVNSAASAASILASFHCGSTESSISTEGVTTNDKVAEVTPTMPTVTVAASPSGSPTPIKNVMQFPSQKTLSPAMKSIVEAIKCMVDICVTNVSPLTEVINDSAELDYNKPEFSLSAAGDVLDGSMVVVLVMRTRLCAIEELILLLKCMGGLESTILKVVSKYSTDYVCNPCNVDKLDPKAVCGCSCLLMLCKCYAVLHEIQCSAPTIILQLSIGFESGIIGLSTIRCLILLISCYIQVMRSSVSSDDGNCLCKKENKTCNCCKYSHQLYEILSRWYHDTVRSNNTGDTLLGDAITLLSTILRNSKKSTAKPEDLTALWTNVNYSSEKLDMVDQLLNRPVPISRNFNALSQYIESNKINVPNRCMWCSKKHKGDECKCLYKHIYENGLVDRCTMEIVKGVSNLFGIKENENLSTCFDKMSNCLKDLTEKLEKLCPASTTGKIECINDICSELKTFFRSFSDVQKSNNRKAFCKEQSDNKAILGLLLYNCTIGECHGESTMSTGKSCSNPCCKSLACIISQITKHINGSSEESSPNPVQCTNEDTTGYMGKCIYNKPISTLISECNCSLSMLMNMCSDEKGKETDNRNSISSKLKSLCCKITDVKEQMCSLRECLSWLNCEYNNYCMKLSEVEGVLKERYSKQCETICKLQHYMDENGETYNKAIEDIKDIVKQISQLSAKHGVAVNYIDGNIAKLVNAINQTCDRLNNVDKTLAKCLSGMDAEKRSLLLPITQELVKRVGKKYTPMISLSDWLRVFDVVWLLAVIFCFVWSLYIITRDEWLHITSRMFSILLAIKSAVTLNSCFFGIAHCKKDRERLTMLSIIFGFFIAFCMSYVSQWWTHILYYRQHVKPIVEWFRVINPSYLYAQTTKFYQNHSALLSIFYGDVGYIKHFLSWNGNCFSYNPFGSLLDNKLYVHNIGLNFVGICKSNAFKRSLRNDVIQKAIGGDYYSLLDYITLASLKVKDLGFMFSVPIGNIEKLPFDLIWTAWNLHEVLTPERCLGYGLAESGYLNATYIDESGMSGEKTENFYIEPCNLMGSMALCIPRDTNIVLNKHNASQLVHIYKSYILQELLSQPPKEKSTPQDDPHDIRDTVDQWIAKRLYTCDTVYGGSDFCKSAVKRTVDLLGKYHTTVSDQMNSNFPKDFIRFCDSYSKHRSVRSIWADEVLYPDNGEETRHGNALTDGNDSSVMDFDITESNLDSKDYRPATTSRIHPNRFILGYWLKDSGISLSSLETANVLAVMARYNRL</sequence>
<reference evidence="3" key="3">
    <citation type="journal article" date="2021" name="Int. J. Parasitol.">
        <title>Comparative analysis of gene expression between Babesia bovis blood stages and kinetes allowed by improved genome annotation.</title>
        <authorList>
            <person name="Ueti M.W."/>
            <person name="Johnson W.C."/>
            <person name="Kappmeyer L.S."/>
            <person name="Herndon D.R."/>
            <person name="Mousel M.R."/>
            <person name="Reif K.E."/>
            <person name="Taus N.S."/>
            <person name="Ifeonu O.O."/>
            <person name="Silva J.C."/>
            <person name="Suarez C.E."/>
            <person name="Brayton K.A."/>
        </authorList>
    </citation>
    <scope>NUCLEOTIDE SEQUENCE [LARGE SCALE GENOMIC DNA]</scope>
</reference>
<feature type="transmembrane region" description="Helical" evidence="1">
    <location>
        <begin position="152"/>
        <end position="171"/>
    </location>
</feature>
<protein>
    <submittedName>
        <fullName evidence="2">Uncharacterized protein</fullName>
    </submittedName>
</protein>
<proteinExistence type="predicted"/>
<keyword evidence="3" id="KW-1185">Reference proteome</keyword>
<dbReference type="Proteomes" id="UP000002173">
    <property type="component" value="Unassembled WGS sequence"/>
</dbReference>
<dbReference type="GeneID" id="5478203"/>
<feature type="transmembrane region" description="Helical" evidence="1">
    <location>
        <begin position="195"/>
        <end position="215"/>
    </location>
</feature>
<comment type="caution">
    <text evidence="2">The sequence shown here is derived from an EMBL/GenBank/DDBJ whole genome shotgun (WGS) entry which is preliminary data.</text>
</comment>
<dbReference type="OMA" id="KCANTIA"/>
<dbReference type="STRING" id="5865.A7ATZ5"/>
<dbReference type="EMBL" id="AAXT01000003">
    <property type="protein sequence ID" value="EDO06406.1"/>
    <property type="molecule type" value="Genomic_DNA"/>
</dbReference>
<organism evidence="2 3">
    <name type="scientific">Babesia bovis</name>
    <dbReference type="NCBI Taxonomy" id="5865"/>
    <lineage>
        <taxon>Eukaryota</taxon>
        <taxon>Sar</taxon>
        <taxon>Alveolata</taxon>
        <taxon>Apicomplexa</taxon>
        <taxon>Aconoidasida</taxon>
        <taxon>Piroplasmida</taxon>
        <taxon>Babesiidae</taxon>
        <taxon>Babesia</taxon>
    </lineage>
</organism>
<feature type="transmembrane region" description="Helical" evidence="1">
    <location>
        <begin position="1308"/>
        <end position="1328"/>
    </location>
</feature>
<dbReference type="VEuPathDB" id="PiroplasmaDB:BBOV_II004510"/>
<evidence type="ECO:0000256" key="1">
    <source>
        <dbReference type="SAM" id="Phobius"/>
    </source>
</evidence>
<keyword evidence="1" id="KW-0472">Membrane</keyword>
<evidence type="ECO:0000313" key="2">
    <source>
        <dbReference type="EMBL" id="EDO06406.1"/>
    </source>
</evidence>
<evidence type="ECO:0000313" key="3">
    <source>
        <dbReference type="Proteomes" id="UP000002173"/>
    </source>
</evidence>
<gene>
    <name evidence="2" type="ORF">BBOV_II004510</name>
</gene>
<keyword evidence="1" id="KW-1133">Transmembrane helix</keyword>
<dbReference type="SUPFAM" id="SSF58010">
    <property type="entry name" value="Fibrinogen coiled-coil and central regions"/>
    <property type="match status" value="1"/>
</dbReference>
<name>A7ATZ5_BABBO</name>
<feature type="transmembrane region" description="Helical" evidence="1">
    <location>
        <begin position="54"/>
        <end position="76"/>
    </location>
</feature>
<feature type="transmembrane region" description="Helical" evidence="1">
    <location>
        <begin position="113"/>
        <end position="140"/>
    </location>
</feature>
<dbReference type="eggNOG" id="ENOG502TN3S">
    <property type="taxonomic scope" value="Eukaryota"/>
</dbReference>
<feature type="transmembrane region" description="Helical" evidence="1">
    <location>
        <begin position="236"/>
        <end position="269"/>
    </location>
</feature>
<keyword evidence="1" id="KW-0812">Transmembrane</keyword>
<feature type="transmembrane region" description="Helical" evidence="1">
    <location>
        <begin position="1241"/>
        <end position="1264"/>
    </location>
</feature>
<feature type="transmembrane region" description="Helical" evidence="1">
    <location>
        <begin position="281"/>
        <end position="299"/>
    </location>
</feature>
<accession>A7ATZ5</accession>
<reference evidence="3" key="2">
    <citation type="journal article" date="2020" name="Data Brief">
        <title>Transcriptome dataset of Babesia bovis life stages within vertebrate and invertebrate hosts.</title>
        <authorList>
            <person name="Ueti M.W."/>
            <person name="Johnson W.C."/>
            <person name="Kappmeyer L.S."/>
            <person name="Herndon D.R."/>
            <person name="Mousel M.R."/>
            <person name="Reif K.E."/>
            <person name="Taus N.S."/>
            <person name="Ifeonu O.O."/>
            <person name="Silva J.C."/>
            <person name="Suarez C.E."/>
            <person name="Brayton K.A."/>
        </authorList>
    </citation>
    <scope>NUCLEOTIDE SEQUENCE [LARGE SCALE GENOMIC DNA]</scope>
</reference>
<feature type="transmembrane region" description="Helical" evidence="1">
    <location>
        <begin position="14"/>
        <end position="34"/>
    </location>
</feature>
<dbReference type="RefSeq" id="XP_001609974.1">
    <property type="nucleotide sequence ID" value="XM_001609924.1"/>
</dbReference>
<dbReference type="KEGG" id="bbo:BBOV_II004510"/>